<proteinExistence type="predicted"/>
<dbReference type="Pfam" id="PF08719">
    <property type="entry name" value="NADAR"/>
    <property type="match status" value="1"/>
</dbReference>
<dbReference type="CDD" id="cd15457">
    <property type="entry name" value="NADAR"/>
    <property type="match status" value="1"/>
</dbReference>
<reference evidence="2 3" key="1">
    <citation type="journal article" date="2013" name="Genome Biol.">
        <title>Genome of Acanthamoeba castellanii highlights extensive lateral gene transfer and early evolution of tyrosine kinase signaling.</title>
        <authorList>
            <person name="Clarke M."/>
            <person name="Lohan A.J."/>
            <person name="Liu B."/>
            <person name="Lagkouvardos I."/>
            <person name="Roy S."/>
            <person name="Zafar N."/>
            <person name="Bertelli C."/>
            <person name="Schilde C."/>
            <person name="Kianianmomeni A."/>
            <person name="Burglin T.R."/>
            <person name="Frech C."/>
            <person name="Turcotte B."/>
            <person name="Kopec K.O."/>
            <person name="Synnott J.M."/>
            <person name="Choo C."/>
            <person name="Paponov I."/>
            <person name="Finkler A."/>
            <person name="Soon Heng Tan C."/>
            <person name="Hutchins A.P."/>
            <person name="Weinmeier T."/>
            <person name="Rattei T."/>
            <person name="Chu J.S."/>
            <person name="Gimenez G."/>
            <person name="Irimia M."/>
            <person name="Rigden D.J."/>
            <person name="Fitzpatrick D.A."/>
            <person name="Lorenzo-Morales J."/>
            <person name="Bateman A."/>
            <person name="Chiu C.H."/>
            <person name="Tang P."/>
            <person name="Hegemann P."/>
            <person name="Fromm H."/>
            <person name="Raoult D."/>
            <person name="Greub G."/>
            <person name="Miranda-Saavedra D."/>
            <person name="Chen N."/>
            <person name="Nash P."/>
            <person name="Ginger M.L."/>
            <person name="Horn M."/>
            <person name="Schaap P."/>
            <person name="Caler L."/>
            <person name="Loftus B."/>
        </authorList>
    </citation>
    <scope>NUCLEOTIDE SEQUENCE [LARGE SCALE GENOMIC DNA]</scope>
    <source>
        <strain evidence="2 3">Neff</strain>
    </source>
</reference>
<dbReference type="EMBL" id="KB008048">
    <property type="protein sequence ID" value="ELR14645.1"/>
    <property type="molecule type" value="Genomic_DNA"/>
</dbReference>
<dbReference type="OMA" id="DRQWGDG"/>
<feature type="domain" description="NADAR" evidence="1">
    <location>
        <begin position="37"/>
        <end position="222"/>
    </location>
</feature>
<evidence type="ECO:0000313" key="2">
    <source>
        <dbReference type="EMBL" id="ELR14645.1"/>
    </source>
</evidence>
<name>L8GNL5_ACACF</name>
<sequence>MKVGLAPNTSALTLFSGLGRTYQASTTVDDSLGIDRRCFSNLFPCPIALPARLKEVNGVKLVLHDCLLDKALASTENLFQAAKCSLEADARFYFELNGGDAARYGQGRMYLTTKQKQRLVELGVDEAEIKQSGKDKFKRTHTGFCPKRDDWDEVKPLVMLVALRIKFKEMQPFREYMDNLIKSGQDVFFVEHTRNDRQWGDGSDGSGKNMLGKLITQVFLELREGREFDLDLDYLNRPNSEFVDYN</sequence>
<dbReference type="Proteomes" id="UP000011083">
    <property type="component" value="Unassembled WGS sequence"/>
</dbReference>
<dbReference type="RefSeq" id="XP_004336658.1">
    <property type="nucleotide sequence ID" value="XM_004336610.1"/>
</dbReference>
<dbReference type="GeneID" id="14915250"/>
<organism evidence="2 3">
    <name type="scientific">Acanthamoeba castellanii (strain ATCC 30010 / Neff)</name>
    <dbReference type="NCBI Taxonomy" id="1257118"/>
    <lineage>
        <taxon>Eukaryota</taxon>
        <taxon>Amoebozoa</taxon>
        <taxon>Discosea</taxon>
        <taxon>Longamoebia</taxon>
        <taxon>Centramoebida</taxon>
        <taxon>Acanthamoebidae</taxon>
        <taxon>Acanthamoeba</taxon>
    </lineage>
</organism>
<dbReference type="InterPro" id="IPR012816">
    <property type="entry name" value="NADAR"/>
</dbReference>
<dbReference type="OrthoDB" id="206452at2759"/>
<gene>
    <name evidence="2" type="ORF">ACA1_066860</name>
</gene>
<evidence type="ECO:0000259" key="1">
    <source>
        <dbReference type="Pfam" id="PF08719"/>
    </source>
</evidence>
<dbReference type="Gene3D" id="1.10.357.40">
    <property type="entry name" value="YbiA-like"/>
    <property type="match status" value="1"/>
</dbReference>
<dbReference type="KEGG" id="acan:ACA1_066860"/>
<dbReference type="SUPFAM" id="SSF143990">
    <property type="entry name" value="YbiA-like"/>
    <property type="match status" value="1"/>
</dbReference>
<evidence type="ECO:0000313" key="3">
    <source>
        <dbReference type="Proteomes" id="UP000011083"/>
    </source>
</evidence>
<dbReference type="AlphaFoldDB" id="L8GNL5"/>
<dbReference type="VEuPathDB" id="AmoebaDB:ACA1_066860"/>
<keyword evidence="3" id="KW-1185">Reference proteome</keyword>
<dbReference type="InterPro" id="IPR037238">
    <property type="entry name" value="YbiA-like_sf"/>
</dbReference>
<accession>L8GNL5</accession>
<protein>
    <recommendedName>
        <fullName evidence="1">NADAR domain-containing protein</fullName>
    </recommendedName>
</protein>